<name>A0A238KPW6_9RHOB</name>
<accession>A0A238KPW6</accession>
<protein>
    <submittedName>
        <fullName evidence="1">Uncharacterized protein</fullName>
    </submittedName>
</protein>
<keyword evidence="2" id="KW-1185">Reference proteome</keyword>
<evidence type="ECO:0000313" key="2">
    <source>
        <dbReference type="Proteomes" id="UP000207598"/>
    </source>
</evidence>
<gene>
    <name evidence="1" type="ORF">MAA8898_03057</name>
</gene>
<organism evidence="1 2">
    <name type="scientific">Maliponia aquimaris</name>
    <dbReference type="NCBI Taxonomy" id="1673631"/>
    <lineage>
        <taxon>Bacteria</taxon>
        <taxon>Pseudomonadati</taxon>
        <taxon>Pseudomonadota</taxon>
        <taxon>Alphaproteobacteria</taxon>
        <taxon>Rhodobacterales</taxon>
        <taxon>Paracoccaceae</taxon>
        <taxon>Maliponia</taxon>
    </lineage>
</organism>
<dbReference type="EMBL" id="FXYF01000008">
    <property type="protein sequence ID" value="SMX44778.1"/>
    <property type="molecule type" value="Genomic_DNA"/>
</dbReference>
<sequence length="75" mass="8192">MRAAFPQGPEGDQAPPWMLCPGLPRTSIGWQTGQGHAALTRFAVWFGAQSAQARAALRLRFPEPDGWHGDYDSPT</sequence>
<dbReference type="Proteomes" id="UP000207598">
    <property type="component" value="Unassembled WGS sequence"/>
</dbReference>
<proteinExistence type="predicted"/>
<reference evidence="1 2" key="1">
    <citation type="submission" date="2017-05" db="EMBL/GenBank/DDBJ databases">
        <authorList>
            <person name="Song R."/>
            <person name="Chenine A.L."/>
            <person name="Ruprecht R.M."/>
        </authorList>
    </citation>
    <scope>NUCLEOTIDE SEQUENCE [LARGE SCALE GENOMIC DNA]</scope>
    <source>
        <strain evidence="1 2">CECT 8898</strain>
    </source>
</reference>
<evidence type="ECO:0000313" key="1">
    <source>
        <dbReference type="EMBL" id="SMX44778.1"/>
    </source>
</evidence>
<dbReference type="AlphaFoldDB" id="A0A238KPW6"/>